<name>U5QNE4_GLOK1</name>
<feature type="binding site" evidence="4">
    <location>
        <position position="468"/>
    </location>
    <ligand>
        <name>Fe cation</name>
        <dbReference type="ChEBI" id="CHEBI:24875"/>
        <note>catalytic</note>
    </ligand>
</feature>
<dbReference type="Proteomes" id="UP000017396">
    <property type="component" value="Chromosome"/>
</dbReference>
<dbReference type="eggNOG" id="COG3670">
    <property type="taxonomic scope" value="Bacteria"/>
</dbReference>
<evidence type="ECO:0000256" key="2">
    <source>
        <dbReference type="ARBA" id="ARBA00022723"/>
    </source>
</evidence>
<dbReference type="PATRIC" id="fig|1183438.3.peg.4190"/>
<dbReference type="GO" id="GO:0016121">
    <property type="term" value="P:carotene catabolic process"/>
    <property type="evidence" value="ECO:0007669"/>
    <property type="project" value="TreeGrafter"/>
</dbReference>
<feature type="binding site" evidence="4">
    <location>
        <position position="170"/>
    </location>
    <ligand>
        <name>Fe cation</name>
        <dbReference type="ChEBI" id="CHEBI:24875"/>
        <note>catalytic</note>
    </ligand>
</feature>
<evidence type="ECO:0000256" key="4">
    <source>
        <dbReference type="PIRSR" id="PIRSR604294-1"/>
    </source>
</evidence>
<evidence type="ECO:0000256" key="1">
    <source>
        <dbReference type="ARBA" id="ARBA00006787"/>
    </source>
</evidence>
<accession>U5QNE4</accession>
<proteinExistence type="inferred from homology"/>
<dbReference type="PANTHER" id="PTHR10543:SF139">
    <property type="entry name" value="DIOXYGENASE"/>
    <property type="match status" value="1"/>
</dbReference>
<comment type="cofactor">
    <cofactor evidence="4">
        <name>Fe(2+)</name>
        <dbReference type="ChEBI" id="CHEBI:29033"/>
    </cofactor>
    <text evidence="4">Binds 1 Fe(2+) ion per subunit.</text>
</comment>
<dbReference type="KEGG" id="glj:GKIL_4261"/>
<dbReference type="PANTHER" id="PTHR10543">
    <property type="entry name" value="BETA-CAROTENE DIOXYGENASE"/>
    <property type="match status" value="1"/>
</dbReference>
<dbReference type="AlphaFoldDB" id="U5QNE4"/>
<evidence type="ECO:0000313" key="6">
    <source>
        <dbReference type="Proteomes" id="UP000017396"/>
    </source>
</evidence>
<evidence type="ECO:0000256" key="3">
    <source>
        <dbReference type="ARBA" id="ARBA00023004"/>
    </source>
</evidence>
<feature type="binding site" evidence="4">
    <location>
        <position position="219"/>
    </location>
    <ligand>
        <name>Fe cation</name>
        <dbReference type="ChEBI" id="CHEBI:24875"/>
        <note>catalytic</note>
    </ligand>
</feature>
<keyword evidence="2 4" id="KW-0479">Metal-binding</keyword>
<dbReference type="GO" id="GO:0046872">
    <property type="term" value="F:metal ion binding"/>
    <property type="evidence" value="ECO:0007669"/>
    <property type="project" value="UniProtKB-KW"/>
</dbReference>
<feature type="binding site" evidence="4">
    <location>
        <position position="286"/>
    </location>
    <ligand>
        <name>Fe cation</name>
        <dbReference type="ChEBI" id="CHEBI:24875"/>
        <note>catalytic</note>
    </ligand>
</feature>
<keyword evidence="3 4" id="KW-0408">Iron</keyword>
<organism evidence="5 6">
    <name type="scientific">Gloeobacter kilaueensis (strain ATCC BAA-2537 / CCAP 1431/1 / ULC 316 / JS1)</name>
    <dbReference type="NCBI Taxonomy" id="1183438"/>
    <lineage>
        <taxon>Bacteria</taxon>
        <taxon>Bacillati</taxon>
        <taxon>Cyanobacteriota</taxon>
        <taxon>Cyanophyceae</taxon>
        <taxon>Gloeobacterales</taxon>
        <taxon>Gloeobacteraceae</taxon>
        <taxon>Gloeobacter</taxon>
    </lineage>
</organism>
<gene>
    <name evidence="5" type="ORF">GKIL_4261</name>
</gene>
<comment type="similarity">
    <text evidence="1">Belongs to the carotenoid oxygenase family.</text>
</comment>
<dbReference type="Pfam" id="PF03055">
    <property type="entry name" value="RPE65"/>
    <property type="match status" value="1"/>
</dbReference>
<protein>
    <submittedName>
        <fullName evidence="5">Carotenoid oxygenase</fullName>
    </submittedName>
</protein>
<dbReference type="RefSeq" id="WP_023175866.1">
    <property type="nucleotide sequence ID" value="NC_022600.1"/>
</dbReference>
<sequence length="481" mass="52816">MAVKQLEQRPWAGAIARPGQEFALTPLEIVAGKLPTGLRGSLYRNGPSRLGRGGERVGHWFDGDGAILAVHFAAGTAQATYRYVQTAGYRQEEKAGRYLFGNYGMTAPGAIWERWGKPFKNAANTSVLALPDRLLALWEAGLPHSLDLDTLETHGLDDLGALKSDPYSAHPKCDPDTGEIFNFGVGLGLNSTLHLYKSDARGRVRQRASIALEGIPLVHDFALAGDYLVFCVPPVRINPLPVVLGLASYSAAMEWQPEKGTGLYIVDRRSLKLVSRSQLPPFFQWHFANGFVGKTGELVVDLCRYEDFRSNRFLQEFATGSTHTASPAALWRLRLEVATGRLLESEVLVDRSCEFPTLDPTATGRSARCLYLNLLRRESDIGSEHFRSIGRFDYATGQLTEADLGEHRYPSEPIYAADAQQPDQGWVLTVIYDAQADASEVWIFDAAALDAPPVCRLALPAVIPHGFHGTWRAGLSPVASR</sequence>
<evidence type="ECO:0000313" key="5">
    <source>
        <dbReference type="EMBL" id="AGY60507.1"/>
    </source>
</evidence>
<dbReference type="HOGENOM" id="CLU_016472_6_3_3"/>
<dbReference type="InterPro" id="IPR004294">
    <property type="entry name" value="Carotenoid_Oase"/>
</dbReference>
<dbReference type="STRING" id="1183438.GKIL_4261"/>
<dbReference type="OrthoDB" id="6636843at2"/>
<dbReference type="GO" id="GO:0010436">
    <property type="term" value="F:carotenoid dioxygenase activity"/>
    <property type="evidence" value="ECO:0007669"/>
    <property type="project" value="TreeGrafter"/>
</dbReference>
<keyword evidence="6" id="KW-1185">Reference proteome</keyword>
<reference evidence="5 6" key="1">
    <citation type="journal article" date="2013" name="PLoS ONE">
        <title>Cultivation and Complete Genome Sequencing of Gloeobacter kilaueensis sp. nov., from a Lava Cave in Kilauea Caldera, Hawai'i.</title>
        <authorList>
            <person name="Saw J.H."/>
            <person name="Schatz M."/>
            <person name="Brown M.V."/>
            <person name="Kunkel D.D."/>
            <person name="Foster J.S."/>
            <person name="Shick H."/>
            <person name="Christensen S."/>
            <person name="Hou S."/>
            <person name="Wan X."/>
            <person name="Donachie S.P."/>
        </authorList>
    </citation>
    <scope>NUCLEOTIDE SEQUENCE [LARGE SCALE GENOMIC DNA]</scope>
    <source>
        <strain evidence="6">JS</strain>
    </source>
</reference>
<dbReference type="EMBL" id="CP003587">
    <property type="protein sequence ID" value="AGY60507.1"/>
    <property type="molecule type" value="Genomic_DNA"/>
</dbReference>